<proteinExistence type="predicted"/>
<name>D7T003_VITVI</name>
<evidence type="ECO:0000313" key="2">
    <source>
        <dbReference type="Proteomes" id="UP000009183"/>
    </source>
</evidence>
<evidence type="ECO:0000313" key="1">
    <source>
        <dbReference type="EMBL" id="CBI23832.3"/>
    </source>
</evidence>
<sequence>MFVRILLIFCFTWGSTFYPIWTSFPLIHVAARSGDLQCDALLKANFEVSPLSIPIIAISIVYQNVVPVLCTNLEGNLAK</sequence>
<dbReference type="PANTHER" id="PTHR32195">
    <property type="entry name" value="OS07G0662800 PROTEIN"/>
    <property type="match status" value="1"/>
</dbReference>
<keyword evidence="2" id="KW-1185">Reference proteome</keyword>
<gene>
    <name evidence="1" type="ordered locus">VIT_12s0034g01530</name>
</gene>
<dbReference type="InParanoid" id="D7T003"/>
<dbReference type="HOGENOM" id="CLU_2610891_0_0_1"/>
<dbReference type="EMBL" id="FN595497">
    <property type="protein sequence ID" value="CBI23832.3"/>
    <property type="molecule type" value="Genomic_DNA"/>
</dbReference>
<accession>D7T003</accession>
<organism evidence="1 2">
    <name type="scientific">Vitis vinifera</name>
    <name type="common">Grape</name>
    <dbReference type="NCBI Taxonomy" id="29760"/>
    <lineage>
        <taxon>Eukaryota</taxon>
        <taxon>Viridiplantae</taxon>
        <taxon>Streptophyta</taxon>
        <taxon>Embryophyta</taxon>
        <taxon>Tracheophyta</taxon>
        <taxon>Spermatophyta</taxon>
        <taxon>Magnoliopsida</taxon>
        <taxon>eudicotyledons</taxon>
        <taxon>Gunneridae</taxon>
        <taxon>Pentapetalae</taxon>
        <taxon>rosids</taxon>
        <taxon>Vitales</taxon>
        <taxon>Vitaceae</taxon>
        <taxon>Viteae</taxon>
        <taxon>Vitis</taxon>
    </lineage>
</organism>
<dbReference type="Proteomes" id="UP000009183">
    <property type="component" value="Chromosome 12"/>
</dbReference>
<dbReference type="AlphaFoldDB" id="D7T003"/>
<reference evidence="2" key="1">
    <citation type="journal article" date="2007" name="Nature">
        <title>The grapevine genome sequence suggests ancestral hexaploidization in major angiosperm phyla.</title>
        <authorList>
            <consortium name="The French-Italian Public Consortium for Grapevine Genome Characterization."/>
            <person name="Jaillon O."/>
            <person name="Aury J.-M."/>
            <person name="Noel B."/>
            <person name="Policriti A."/>
            <person name="Clepet C."/>
            <person name="Casagrande A."/>
            <person name="Choisne N."/>
            <person name="Aubourg S."/>
            <person name="Vitulo N."/>
            <person name="Jubin C."/>
            <person name="Vezzi A."/>
            <person name="Legeai F."/>
            <person name="Hugueney P."/>
            <person name="Dasilva C."/>
            <person name="Horner D."/>
            <person name="Mica E."/>
            <person name="Jublot D."/>
            <person name="Poulain J."/>
            <person name="Bruyere C."/>
            <person name="Billault A."/>
            <person name="Segurens B."/>
            <person name="Gouyvenoux M."/>
            <person name="Ugarte E."/>
            <person name="Cattonaro F."/>
            <person name="Anthouard V."/>
            <person name="Vico V."/>
            <person name="Del Fabbro C."/>
            <person name="Alaux M."/>
            <person name="Di Gaspero G."/>
            <person name="Dumas V."/>
            <person name="Felice N."/>
            <person name="Paillard S."/>
            <person name="Juman I."/>
            <person name="Moroldo M."/>
            <person name="Scalabrin S."/>
            <person name="Canaguier A."/>
            <person name="Le Clainche I."/>
            <person name="Malacrida G."/>
            <person name="Durand E."/>
            <person name="Pesole G."/>
            <person name="Laucou V."/>
            <person name="Chatelet P."/>
            <person name="Merdinoglu D."/>
            <person name="Delledonne M."/>
            <person name="Pezzotti M."/>
            <person name="Lecharny A."/>
            <person name="Scarpelli C."/>
            <person name="Artiguenave F."/>
            <person name="Pe M.E."/>
            <person name="Valle G."/>
            <person name="Morgante M."/>
            <person name="Caboche M."/>
            <person name="Adam-Blondon A.-F."/>
            <person name="Weissenbach J."/>
            <person name="Quetier F."/>
            <person name="Wincker P."/>
        </authorList>
    </citation>
    <scope>NUCLEOTIDE SEQUENCE [LARGE SCALE GENOMIC DNA]</scope>
    <source>
        <strain evidence="2">cv. Pinot noir / PN40024</strain>
    </source>
</reference>
<dbReference type="PANTHER" id="PTHR32195:SF26">
    <property type="entry name" value="TRYPTOPHAN OR TYROSINE TRANSPORTER PROTEIN"/>
    <property type="match status" value="1"/>
</dbReference>
<protein>
    <submittedName>
        <fullName evidence="1">Uncharacterized protein</fullName>
    </submittedName>
</protein>
<dbReference type="PaxDb" id="29760-VIT_12s0034g01530.t01"/>